<evidence type="ECO:0000313" key="2">
    <source>
        <dbReference type="Proteomes" id="UP000735302"/>
    </source>
</evidence>
<proteinExistence type="predicted"/>
<gene>
    <name evidence="1" type="ORF">PoB_000486400</name>
</gene>
<dbReference type="AlphaFoldDB" id="A0AAV3Y603"/>
<dbReference type="EMBL" id="BLXT01000588">
    <property type="protein sequence ID" value="GFN78358.1"/>
    <property type="molecule type" value="Genomic_DNA"/>
</dbReference>
<comment type="caution">
    <text evidence="1">The sequence shown here is derived from an EMBL/GenBank/DDBJ whole genome shotgun (WGS) entry which is preliminary data.</text>
</comment>
<evidence type="ECO:0000313" key="1">
    <source>
        <dbReference type="EMBL" id="GFN78358.1"/>
    </source>
</evidence>
<dbReference type="Proteomes" id="UP000735302">
    <property type="component" value="Unassembled WGS sequence"/>
</dbReference>
<reference evidence="1 2" key="1">
    <citation type="journal article" date="2021" name="Elife">
        <title>Chloroplast acquisition without the gene transfer in kleptoplastic sea slugs, Plakobranchus ocellatus.</title>
        <authorList>
            <person name="Maeda T."/>
            <person name="Takahashi S."/>
            <person name="Yoshida T."/>
            <person name="Shimamura S."/>
            <person name="Takaki Y."/>
            <person name="Nagai Y."/>
            <person name="Toyoda A."/>
            <person name="Suzuki Y."/>
            <person name="Arimoto A."/>
            <person name="Ishii H."/>
            <person name="Satoh N."/>
            <person name="Nishiyama T."/>
            <person name="Hasebe M."/>
            <person name="Maruyama T."/>
            <person name="Minagawa J."/>
            <person name="Obokata J."/>
            <person name="Shigenobu S."/>
        </authorList>
    </citation>
    <scope>NUCLEOTIDE SEQUENCE [LARGE SCALE GENOMIC DNA]</scope>
</reference>
<sequence>MFWPSPQDTLYSKDTVETPRIFSLPVRFDNPGQSNTFKEVDEAANSLEKAFLCLTPSAMKTFFCAVHLKLSGPPADMVDASKMICLAPV</sequence>
<organism evidence="1 2">
    <name type="scientific">Plakobranchus ocellatus</name>
    <dbReference type="NCBI Taxonomy" id="259542"/>
    <lineage>
        <taxon>Eukaryota</taxon>
        <taxon>Metazoa</taxon>
        <taxon>Spiralia</taxon>
        <taxon>Lophotrochozoa</taxon>
        <taxon>Mollusca</taxon>
        <taxon>Gastropoda</taxon>
        <taxon>Heterobranchia</taxon>
        <taxon>Euthyneura</taxon>
        <taxon>Panpulmonata</taxon>
        <taxon>Sacoglossa</taxon>
        <taxon>Placobranchoidea</taxon>
        <taxon>Plakobranchidae</taxon>
        <taxon>Plakobranchus</taxon>
    </lineage>
</organism>
<protein>
    <submittedName>
        <fullName evidence="1">Uncharacterized protein</fullName>
    </submittedName>
</protein>
<name>A0AAV3Y603_9GAST</name>
<accession>A0AAV3Y603</accession>
<keyword evidence="2" id="KW-1185">Reference proteome</keyword>